<reference evidence="5 6" key="1">
    <citation type="submission" date="2017-09" db="EMBL/GenBank/DDBJ databases">
        <title>Depth-based differentiation of microbial function through sediment-hosted aquifers and enrichment of novel symbionts in the deep terrestrial subsurface.</title>
        <authorList>
            <person name="Probst A.J."/>
            <person name="Ladd B."/>
            <person name="Jarett J.K."/>
            <person name="Geller-Mcgrath D.E."/>
            <person name="Sieber C.M."/>
            <person name="Emerson J.B."/>
            <person name="Anantharaman K."/>
            <person name="Thomas B.C."/>
            <person name="Malmstrom R."/>
            <person name="Stieglmeier M."/>
            <person name="Klingl A."/>
            <person name="Woyke T."/>
            <person name="Ryan C.M."/>
            <person name="Banfield J.F."/>
        </authorList>
    </citation>
    <scope>NUCLEOTIDE SEQUENCE [LARGE SCALE GENOMIC DNA]</scope>
    <source>
        <strain evidence="5">CG23_combo_of_CG06-09_8_20_14_all_47_9</strain>
    </source>
</reference>
<keyword evidence="1" id="KW-0489">Methyltransferase</keyword>
<dbReference type="GO" id="GO:0032259">
    <property type="term" value="P:methylation"/>
    <property type="evidence" value="ECO:0007669"/>
    <property type="project" value="UniProtKB-KW"/>
</dbReference>
<dbReference type="GO" id="GO:0005829">
    <property type="term" value="C:cytosol"/>
    <property type="evidence" value="ECO:0007669"/>
    <property type="project" value="TreeGrafter"/>
</dbReference>
<gene>
    <name evidence="5" type="ORF">COX09_03125</name>
</gene>
<keyword evidence="2" id="KW-0808">Transferase</keyword>
<evidence type="ECO:0000259" key="3">
    <source>
        <dbReference type="Pfam" id="PF00303"/>
    </source>
</evidence>
<comment type="caution">
    <text evidence="5">The sequence shown here is derived from an EMBL/GenBank/DDBJ whole genome shotgun (WGS) entry which is preliminary data.</text>
</comment>
<dbReference type="EMBL" id="PCSQ01000083">
    <property type="protein sequence ID" value="PIP52159.1"/>
    <property type="molecule type" value="Genomic_DNA"/>
</dbReference>
<dbReference type="GO" id="GO:0004799">
    <property type="term" value="F:thymidylate synthase activity"/>
    <property type="evidence" value="ECO:0007669"/>
    <property type="project" value="TreeGrafter"/>
</dbReference>
<dbReference type="InterPro" id="IPR030688">
    <property type="entry name" value="MeTrfase_MtrA/MtxA"/>
</dbReference>
<evidence type="ECO:0000256" key="2">
    <source>
        <dbReference type="ARBA" id="ARBA00022679"/>
    </source>
</evidence>
<dbReference type="InterPro" id="IPR045097">
    <property type="entry name" value="Thymidate_synth/dCMP_Mease"/>
</dbReference>
<dbReference type="PANTHER" id="PTHR11548:SF1">
    <property type="entry name" value="THYMIDYLATE SYNTHASE 1"/>
    <property type="match status" value="1"/>
</dbReference>
<dbReference type="InterPro" id="IPR025595">
    <property type="entry name" value="PterinBD-DUF4346"/>
</dbReference>
<dbReference type="Proteomes" id="UP000231081">
    <property type="component" value="Unassembled WGS sequence"/>
</dbReference>
<evidence type="ECO:0000256" key="1">
    <source>
        <dbReference type="ARBA" id="ARBA00022603"/>
    </source>
</evidence>
<dbReference type="AlphaFoldDB" id="A0A2H0B3D6"/>
<dbReference type="Gene3D" id="3.30.572.10">
    <property type="entry name" value="Thymidylate synthase/dCMP hydroxymethylase domain"/>
    <property type="match status" value="1"/>
</dbReference>
<feature type="domain" description="Thymidylate synthase/dCMP hydroxymethylase" evidence="3">
    <location>
        <begin position="245"/>
        <end position="387"/>
    </location>
</feature>
<evidence type="ECO:0000313" key="5">
    <source>
        <dbReference type="EMBL" id="PIP52159.1"/>
    </source>
</evidence>
<dbReference type="Pfam" id="PF00303">
    <property type="entry name" value="Thymidylat_synt"/>
    <property type="match status" value="1"/>
</dbReference>
<dbReference type="Pfam" id="PF14251">
    <property type="entry name" value="PterinBD-DUF4346"/>
    <property type="match status" value="1"/>
</dbReference>
<sequence>MIRNWPLLYRDVLLTGNLDSCVGVCSLWTERSIVQKIINDPSRYAVIGNLYSAQGINAMIRNIMANPRIRYLVLWGSELSLSGHSLLQLMHQGIDKNRKIINGRGEIEAEIPHEIIDEFRKNIEVIDLRGRHMDQLKTTITVLKPKPPFAIKARIFKPAKVVSRILPSEKVGFRVEGQKVAQTWLKILNLIDKYGLVKHSRYSQKNQIREVLNLTAVVTDEDPNQVYFPDYLPFSLTELKAYYAEFLTARQTPGTAYNYGHRLRKHFGIDQIQKIKDLIKTRPDSKKMLAVTADVKLDWGRANNGDTPCLTQILGSIYNHQFYLTAHFRSQDMVHGWPRNALALRQLQADMAKNSGYKLGPLTLITHSAHMYSDDFKLAKDILEKNFAKESGYTSSVHFEFDPRGNMVVEVVPMPKNKIWPADNALAVNRVLRKVKGKGRMIRATLFAPDGGTVVKVFEGRTAQETAWQITDFGYLAIPSHSMYIGMELQAAEAAIIHNQKYSQDPA</sequence>
<dbReference type="Pfam" id="PF04208">
    <property type="entry name" value="MtrA"/>
    <property type="match status" value="1"/>
</dbReference>
<dbReference type="InterPro" id="IPR023451">
    <property type="entry name" value="Thymidate_synth/dCMP_Mease_dom"/>
</dbReference>
<accession>A0A2H0B3D6</accession>
<evidence type="ECO:0000259" key="4">
    <source>
        <dbReference type="Pfam" id="PF14251"/>
    </source>
</evidence>
<organism evidence="5 6">
    <name type="scientific">Candidatus Beckwithbacteria bacterium CG23_combo_of_CG06-09_8_20_14_all_47_9</name>
    <dbReference type="NCBI Taxonomy" id="1974498"/>
    <lineage>
        <taxon>Bacteria</taxon>
        <taxon>Candidatus Beckwithiibacteriota</taxon>
    </lineage>
</organism>
<dbReference type="SUPFAM" id="SSF55831">
    <property type="entry name" value="Thymidylate synthase/dCMP hydroxymethylase"/>
    <property type="match status" value="1"/>
</dbReference>
<dbReference type="InterPro" id="IPR036926">
    <property type="entry name" value="Thymidate_synth/dCMP_Mease_sf"/>
</dbReference>
<protein>
    <submittedName>
        <fullName evidence="5">Uncharacterized protein</fullName>
    </submittedName>
</protein>
<feature type="domain" description="DUF4346" evidence="4">
    <location>
        <begin position="438"/>
        <end position="505"/>
    </location>
</feature>
<dbReference type="PANTHER" id="PTHR11548">
    <property type="entry name" value="THYMIDYLATE SYNTHASE 1"/>
    <property type="match status" value="1"/>
</dbReference>
<proteinExistence type="predicted"/>
<dbReference type="GO" id="GO:0006231">
    <property type="term" value="P:dTMP biosynthetic process"/>
    <property type="evidence" value="ECO:0007669"/>
    <property type="project" value="TreeGrafter"/>
</dbReference>
<name>A0A2H0B3D6_9BACT</name>
<evidence type="ECO:0000313" key="6">
    <source>
        <dbReference type="Proteomes" id="UP000231081"/>
    </source>
</evidence>